<dbReference type="AlphaFoldDB" id="A0A1F5P336"/>
<keyword evidence="1" id="KW-0472">Membrane</keyword>
<sequence length="71" mass="7783">MTGLVLIILGVLIIIFSFPKIRMPIMNRLFNEGYVTPQRIKPENAAIIAHTNSSITLLAIGVVLIIIGIII</sequence>
<dbReference type="Proteomes" id="UP000176339">
    <property type="component" value="Unassembled WGS sequence"/>
</dbReference>
<keyword evidence="1" id="KW-0812">Transmembrane</keyword>
<evidence type="ECO:0000313" key="3">
    <source>
        <dbReference type="Proteomes" id="UP000176339"/>
    </source>
</evidence>
<dbReference type="EMBL" id="MFEN01000018">
    <property type="protein sequence ID" value="OGE84316.1"/>
    <property type="molecule type" value="Genomic_DNA"/>
</dbReference>
<feature type="transmembrane region" description="Helical" evidence="1">
    <location>
        <begin position="6"/>
        <end position="25"/>
    </location>
</feature>
<feature type="transmembrane region" description="Helical" evidence="1">
    <location>
        <begin position="46"/>
        <end position="70"/>
    </location>
</feature>
<gene>
    <name evidence="2" type="ORF">A2846_02725</name>
</gene>
<reference evidence="2 3" key="1">
    <citation type="journal article" date="2016" name="Nat. Commun.">
        <title>Thousands of microbial genomes shed light on interconnected biogeochemical processes in an aquifer system.</title>
        <authorList>
            <person name="Anantharaman K."/>
            <person name="Brown C.T."/>
            <person name="Hug L.A."/>
            <person name="Sharon I."/>
            <person name="Castelle C.J."/>
            <person name="Probst A.J."/>
            <person name="Thomas B.C."/>
            <person name="Singh A."/>
            <person name="Wilkins M.J."/>
            <person name="Karaoz U."/>
            <person name="Brodie E.L."/>
            <person name="Williams K.H."/>
            <person name="Hubbard S.S."/>
            <person name="Banfield J.F."/>
        </authorList>
    </citation>
    <scope>NUCLEOTIDE SEQUENCE [LARGE SCALE GENOMIC DNA]</scope>
</reference>
<protein>
    <submittedName>
        <fullName evidence="2">Uncharacterized protein</fullName>
    </submittedName>
</protein>
<proteinExistence type="predicted"/>
<organism evidence="2 3">
    <name type="scientific">Candidatus Doudnabacteria bacterium RIFCSPHIGHO2_01_FULL_49_9</name>
    <dbReference type="NCBI Taxonomy" id="1817827"/>
    <lineage>
        <taxon>Bacteria</taxon>
        <taxon>Candidatus Doudnaibacteriota</taxon>
    </lineage>
</organism>
<keyword evidence="1" id="KW-1133">Transmembrane helix</keyword>
<evidence type="ECO:0000256" key="1">
    <source>
        <dbReference type="SAM" id="Phobius"/>
    </source>
</evidence>
<accession>A0A1F5P336</accession>
<evidence type="ECO:0000313" key="2">
    <source>
        <dbReference type="EMBL" id="OGE84316.1"/>
    </source>
</evidence>
<comment type="caution">
    <text evidence="2">The sequence shown here is derived from an EMBL/GenBank/DDBJ whole genome shotgun (WGS) entry which is preliminary data.</text>
</comment>
<name>A0A1F5P336_9BACT</name>